<reference evidence="1 2" key="1">
    <citation type="submission" date="2009-09" db="EMBL/GenBank/DDBJ databases">
        <authorList>
            <person name="Weinstock G."/>
            <person name="Sodergren E."/>
            <person name="Clifton S."/>
            <person name="Fulton L."/>
            <person name="Fulton B."/>
            <person name="Courtney L."/>
            <person name="Fronick C."/>
            <person name="Harrison M."/>
            <person name="Strong C."/>
            <person name="Farmer C."/>
            <person name="Delahaunty K."/>
            <person name="Markovic C."/>
            <person name="Hall O."/>
            <person name="Minx P."/>
            <person name="Tomlinson C."/>
            <person name="Mitreva M."/>
            <person name="Nelson J."/>
            <person name="Hou S."/>
            <person name="Wollam A."/>
            <person name="Pepin K.H."/>
            <person name="Johnson M."/>
            <person name="Bhonagiri V."/>
            <person name="Nash W.E."/>
            <person name="Warren W."/>
            <person name="Chinwalla A."/>
            <person name="Mardis E.R."/>
            <person name="Wilson R.K."/>
        </authorList>
    </citation>
    <scope>NUCLEOTIDE SEQUENCE [LARGE SCALE GENOMIC DNA]</scope>
    <source>
        <strain evidence="1 2">F0319</strain>
    </source>
</reference>
<gene>
    <name evidence="1" type="ORF">HMPREF0973_00253</name>
</gene>
<comment type="caution">
    <text evidence="1">The sequence shown here is derived from an EMBL/GenBank/DDBJ whole genome shotgun (WGS) entry which is preliminary data.</text>
</comment>
<dbReference type="STRING" id="649761.HMPREF0973_00253"/>
<dbReference type="RefSeq" id="WP_004381854.1">
    <property type="nucleotide sequence ID" value="NZ_GG698712.1"/>
</dbReference>
<dbReference type="HOGENOM" id="CLU_2070989_0_0_10"/>
<dbReference type="Proteomes" id="UP000003327">
    <property type="component" value="Unassembled WGS sequence"/>
</dbReference>
<proteinExistence type="predicted"/>
<keyword evidence="2" id="KW-1185">Reference proteome</keyword>
<evidence type="ECO:0000313" key="1">
    <source>
        <dbReference type="EMBL" id="EEX19799.1"/>
    </source>
</evidence>
<organism evidence="1 2">
    <name type="scientific">Prevotella veroralis F0319</name>
    <dbReference type="NCBI Taxonomy" id="649761"/>
    <lineage>
        <taxon>Bacteria</taxon>
        <taxon>Pseudomonadati</taxon>
        <taxon>Bacteroidota</taxon>
        <taxon>Bacteroidia</taxon>
        <taxon>Bacteroidales</taxon>
        <taxon>Prevotellaceae</taxon>
        <taxon>Prevotella</taxon>
    </lineage>
</organism>
<dbReference type="AlphaFoldDB" id="C9MKY0"/>
<accession>C9MKY0</accession>
<evidence type="ECO:0000313" key="2">
    <source>
        <dbReference type="Proteomes" id="UP000003327"/>
    </source>
</evidence>
<protein>
    <submittedName>
        <fullName evidence="1">Uncharacterized protein</fullName>
    </submittedName>
</protein>
<name>C9MKY0_9BACT</name>
<sequence length="118" mass="14277">MWQFRQDDLDTIFTVINQGLMKKPYWVEYHDTYEDGTPVWNGEKSVLWNLMEQAYPEEHAQMIRRMMAKMEELGGLQKGSHQLFAFFQKYYFSVIGNYSSMLYNEDGKFYEQMKLAWK</sequence>
<dbReference type="EMBL" id="ACVA01000008">
    <property type="protein sequence ID" value="EEX19799.1"/>
    <property type="molecule type" value="Genomic_DNA"/>
</dbReference>